<proteinExistence type="inferred from homology"/>
<dbReference type="GO" id="GO:0009003">
    <property type="term" value="F:signal peptidase activity"/>
    <property type="evidence" value="ECO:0007669"/>
    <property type="project" value="UniProtKB-EC"/>
</dbReference>
<protein>
    <recommendedName>
        <fullName evidence="2 5">Signal peptidase I</fullName>
        <ecNumber evidence="5">3.4.21.89</ecNumber>
    </recommendedName>
</protein>
<dbReference type="GO" id="GO:0006465">
    <property type="term" value="P:signal peptide processing"/>
    <property type="evidence" value="ECO:0007669"/>
    <property type="project" value="InterPro"/>
</dbReference>
<evidence type="ECO:0000259" key="6">
    <source>
        <dbReference type="Pfam" id="PF10502"/>
    </source>
</evidence>
<sequence>MSNFRRWMVRSLVALMVGIPLTVVSLYVVNPFGAQSKDPRQRIVGYAPYRIVSESMLPTLRPGQIVIMRAGYYRKHPVLRGDVVVYLNPENRDPWIHRIVGMPGETIAIVDGELKVNGRLLLEHYVEPAYTTSDYSWEMPMVRIPEGHYFLLGDNRDNSMDSRMLGAIPLADLNGKVTKVLK</sequence>
<keyword evidence="8" id="KW-1185">Reference proteome</keyword>
<evidence type="ECO:0000313" key="7">
    <source>
        <dbReference type="EMBL" id="MBP3984907.1"/>
    </source>
</evidence>
<comment type="similarity">
    <text evidence="1 5">Belongs to the peptidase S26 family.</text>
</comment>
<feature type="domain" description="Peptidase S26" evidence="6">
    <location>
        <begin position="44"/>
        <end position="178"/>
    </location>
</feature>
<keyword evidence="5" id="KW-0812">Transmembrane</keyword>
<comment type="caution">
    <text evidence="5">Lacks conserved residue(s) required for the propagation of feature annotation.</text>
</comment>
<evidence type="ECO:0000256" key="1">
    <source>
        <dbReference type="ARBA" id="ARBA00009370"/>
    </source>
</evidence>
<dbReference type="RefSeq" id="WP_210536753.1">
    <property type="nucleotide sequence ID" value="NZ_JAGKTC010000002.1"/>
</dbReference>
<dbReference type="PANTHER" id="PTHR43390">
    <property type="entry name" value="SIGNAL PEPTIDASE I"/>
    <property type="match status" value="1"/>
</dbReference>
<dbReference type="SUPFAM" id="SSF51306">
    <property type="entry name" value="LexA/Signal peptidase"/>
    <property type="match status" value="1"/>
</dbReference>
<organism evidence="7 8">
    <name type="scientific">Pseudoxanthomonas helianthi</name>
    <dbReference type="NCBI Taxonomy" id="1453541"/>
    <lineage>
        <taxon>Bacteria</taxon>
        <taxon>Pseudomonadati</taxon>
        <taxon>Pseudomonadota</taxon>
        <taxon>Gammaproteobacteria</taxon>
        <taxon>Lysobacterales</taxon>
        <taxon>Lysobacteraceae</taxon>
        <taxon>Pseudoxanthomonas</taxon>
    </lineage>
</organism>
<dbReference type="CDD" id="cd06530">
    <property type="entry name" value="S26_SPase_I"/>
    <property type="match status" value="1"/>
</dbReference>
<dbReference type="PRINTS" id="PR00727">
    <property type="entry name" value="LEADERPTASE"/>
</dbReference>
<accession>A0A940X476</accession>
<gene>
    <name evidence="7" type="primary">lepB</name>
    <name evidence="7" type="ORF">J5837_10830</name>
</gene>
<evidence type="ECO:0000256" key="4">
    <source>
        <dbReference type="ARBA" id="ARBA00022801"/>
    </source>
</evidence>
<keyword evidence="5" id="KW-1133">Transmembrane helix</keyword>
<keyword evidence="5" id="KW-0472">Membrane</keyword>
<dbReference type="EMBL" id="JAGKTC010000002">
    <property type="protein sequence ID" value="MBP3984907.1"/>
    <property type="molecule type" value="Genomic_DNA"/>
</dbReference>
<name>A0A940X476_9GAMM</name>
<dbReference type="NCBIfam" id="TIGR02227">
    <property type="entry name" value="sigpep_I_bact"/>
    <property type="match status" value="1"/>
</dbReference>
<dbReference type="Pfam" id="PF10502">
    <property type="entry name" value="Peptidase_S26"/>
    <property type="match status" value="1"/>
</dbReference>
<evidence type="ECO:0000313" key="8">
    <source>
        <dbReference type="Proteomes" id="UP000673447"/>
    </source>
</evidence>
<evidence type="ECO:0000256" key="2">
    <source>
        <dbReference type="ARBA" id="ARBA00019232"/>
    </source>
</evidence>
<comment type="subcellular location">
    <subcellularLocation>
        <location evidence="5">Membrane</location>
        <topology evidence="5">Multi-pass membrane protein</topology>
    </subcellularLocation>
</comment>
<dbReference type="GO" id="GO:0004252">
    <property type="term" value="F:serine-type endopeptidase activity"/>
    <property type="evidence" value="ECO:0007669"/>
    <property type="project" value="InterPro"/>
</dbReference>
<dbReference type="Proteomes" id="UP000673447">
    <property type="component" value="Unassembled WGS sequence"/>
</dbReference>
<keyword evidence="3 5" id="KW-0645">Protease</keyword>
<reference evidence="7" key="1">
    <citation type="journal article" date="2016" name="Int. J. Syst. Evol. Microbiol.">
        <title>Pseudoxanthomonas helianthi sp. nov., isolated from roots of Jerusalem artichoke (Helianthus tuberosus).</title>
        <authorList>
            <person name="Kittiwongwattana C."/>
            <person name="Thawai C."/>
        </authorList>
    </citation>
    <scope>NUCLEOTIDE SEQUENCE</scope>
    <source>
        <strain evidence="7">110414</strain>
    </source>
</reference>
<keyword evidence="4 5" id="KW-0378">Hydrolase</keyword>
<dbReference type="EC" id="3.4.21.89" evidence="5"/>
<evidence type="ECO:0000256" key="5">
    <source>
        <dbReference type="RuleBase" id="RU362042"/>
    </source>
</evidence>
<dbReference type="Gene3D" id="2.10.109.10">
    <property type="entry name" value="Umud Fragment, subunit A"/>
    <property type="match status" value="1"/>
</dbReference>
<dbReference type="GO" id="GO:0016020">
    <property type="term" value="C:membrane"/>
    <property type="evidence" value="ECO:0007669"/>
    <property type="project" value="UniProtKB-SubCell"/>
</dbReference>
<dbReference type="InterPro" id="IPR019533">
    <property type="entry name" value="Peptidase_S26"/>
</dbReference>
<dbReference type="PROSITE" id="PS00501">
    <property type="entry name" value="SPASE_I_1"/>
    <property type="match status" value="1"/>
</dbReference>
<dbReference type="AlphaFoldDB" id="A0A940X476"/>
<comment type="catalytic activity">
    <reaction evidence="5">
        <text>Cleavage of hydrophobic, N-terminal signal or leader sequences from secreted and periplasmic proteins.</text>
        <dbReference type="EC" id="3.4.21.89"/>
    </reaction>
</comment>
<evidence type="ECO:0000256" key="3">
    <source>
        <dbReference type="ARBA" id="ARBA00022670"/>
    </source>
</evidence>
<reference evidence="7" key="2">
    <citation type="submission" date="2021-03" db="EMBL/GenBank/DDBJ databases">
        <authorList>
            <person name="Cao W."/>
        </authorList>
    </citation>
    <scope>NUCLEOTIDE SEQUENCE</scope>
    <source>
        <strain evidence="7">110414</strain>
    </source>
</reference>
<comment type="caution">
    <text evidence="7">The sequence shown here is derived from an EMBL/GenBank/DDBJ whole genome shotgun (WGS) entry which is preliminary data.</text>
</comment>
<dbReference type="InterPro" id="IPR019756">
    <property type="entry name" value="Pept_S26A_signal_pept_1_Ser-AS"/>
</dbReference>
<dbReference type="PANTHER" id="PTHR43390:SF1">
    <property type="entry name" value="CHLOROPLAST PROCESSING PEPTIDASE"/>
    <property type="match status" value="1"/>
</dbReference>
<feature type="transmembrane region" description="Helical" evidence="5">
    <location>
        <begin position="12"/>
        <end position="29"/>
    </location>
</feature>
<dbReference type="InterPro" id="IPR000223">
    <property type="entry name" value="Pept_S26A_signal_pept_1"/>
</dbReference>
<dbReference type="InterPro" id="IPR036286">
    <property type="entry name" value="LexA/Signal_pep-like_sf"/>
</dbReference>